<gene>
    <name evidence="1" type="ORF">PFICI_04347</name>
</gene>
<evidence type="ECO:0000313" key="1">
    <source>
        <dbReference type="EMBL" id="ETS82471.1"/>
    </source>
</evidence>
<keyword evidence="2" id="KW-1185">Reference proteome</keyword>
<organism evidence="1 2">
    <name type="scientific">Pestalotiopsis fici (strain W106-1 / CGMCC3.15140)</name>
    <dbReference type="NCBI Taxonomy" id="1229662"/>
    <lineage>
        <taxon>Eukaryota</taxon>
        <taxon>Fungi</taxon>
        <taxon>Dikarya</taxon>
        <taxon>Ascomycota</taxon>
        <taxon>Pezizomycotina</taxon>
        <taxon>Sordariomycetes</taxon>
        <taxon>Xylariomycetidae</taxon>
        <taxon>Amphisphaeriales</taxon>
        <taxon>Sporocadaceae</taxon>
        <taxon>Pestalotiopsis</taxon>
    </lineage>
</organism>
<dbReference type="InParanoid" id="W3XBA4"/>
<protein>
    <recommendedName>
        <fullName evidence="3">Heterokaryon incompatibility domain-containing protein</fullName>
    </recommendedName>
</protein>
<evidence type="ECO:0000313" key="2">
    <source>
        <dbReference type="Proteomes" id="UP000030651"/>
    </source>
</evidence>
<dbReference type="KEGG" id="pfy:PFICI_04347"/>
<dbReference type="EMBL" id="KI912111">
    <property type="protein sequence ID" value="ETS82471.1"/>
    <property type="molecule type" value="Genomic_DNA"/>
</dbReference>
<name>W3XBA4_PESFW</name>
<sequence>MKSKWAERMWTLQEAVWSNSLLVFTGEAIFDLRGVHHLGEARLNEDIAGDWAGPNGVLSELRRRCNDTILADRALVSTWAEPWECVPTLAENIDTLLEVAAHRQCARPNDKIYALLGLTKHNDFWITYNESVESTLIRAINAGVVSWPVLTMVKTEEGSQNCWMPNLKEAVRVPEANSSIRTIDMVEQMIKLDGFIADTEELKSQVEIPDSHSSNQILLVVPGIGGTDSLAMRAEVVKDRVLHRTGAWRIKMSEELKNAHQEEIGTYLVGATLLQA</sequence>
<dbReference type="AlphaFoldDB" id="W3XBA4"/>
<dbReference type="Proteomes" id="UP000030651">
    <property type="component" value="Unassembled WGS sequence"/>
</dbReference>
<dbReference type="GeneID" id="19269360"/>
<dbReference type="PANTHER" id="PTHR24148:SF64">
    <property type="entry name" value="HETEROKARYON INCOMPATIBILITY DOMAIN-CONTAINING PROTEIN"/>
    <property type="match status" value="1"/>
</dbReference>
<dbReference type="RefSeq" id="XP_007831119.1">
    <property type="nucleotide sequence ID" value="XM_007832928.1"/>
</dbReference>
<reference evidence="2" key="1">
    <citation type="journal article" date="2015" name="BMC Genomics">
        <title>Genomic and transcriptomic analysis of the endophytic fungus Pestalotiopsis fici reveals its lifestyle and high potential for synthesis of natural products.</title>
        <authorList>
            <person name="Wang X."/>
            <person name="Zhang X."/>
            <person name="Liu L."/>
            <person name="Xiang M."/>
            <person name="Wang W."/>
            <person name="Sun X."/>
            <person name="Che Y."/>
            <person name="Guo L."/>
            <person name="Liu G."/>
            <person name="Guo L."/>
            <person name="Wang C."/>
            <person name="Yin W.B."/>
            <person name="Stadler M."/>
            <person name="Zhang X."/>
            <person name="Liu X."/>
        </authorList>
    </citation>
    <scope>NUCLEOTIDE SEQUENCE [LARGE SCALE GENOMIC DNA]</scope>
    <source>
        <strain evidence="2">W106-1 / CGMCC3.15140</strain>
    </source>
</reference>
<dbReference type="InterPro" id="IPR052895">
    <property type="entry name" value="HetReg/Transcr_Mod"/>
</dbReference>
<accession>W3XBA4</accession>
<dbReference type="HOGENOM" id="CLU_1008674_0_0_1"/>
<dbReference type="PANTHER" id="PTHR24148">
    <property type="entry name" value="ANKYRIN REPEAT DOMAIN-CONTAINING PROTEIN 39 HOMOLOG-RELATED"/>
    <property type="match status" value="1"/>
</dbReference>
<evidence type="ECO:0008006" key="3">
    <source>
        <dbReference type="Google" id="ProtNLM"/>
    </source>
</evidence>
<proteinExistence type="predicted"/>